<evidence type="ECO:0000313" key="1">
    <source>
        <dbReference type="EMBL" id="KAF9604637.1"/>
    </source>
</evidence>
<comment type="caution">
    <text evidence="1">The sequence shown here is derived from an EMBL/GenBank/DDBJ whole genome shotgun (WGS) entry which is preliminary data.</text>
</comment>
<dbReference type="EMBL" id="JADFTS010000005">
    <property type="protein sequence ID" value="KAF9604637.1"/>
    <property type="molecule type" value="Genomic_DNA"/>
</dbReference>
<protein>
    <submittedName>
        <fullName evidence="1">Uncharacterized protein</fullName>
    </submittedName>
</protein>
<dbReference type="Proteomes" id="UP000631114">
    <property type="component" value="Unassembled WGS sequence"/>
</dbReference>
<gene>
    <name evidence="1" type="ORF">IFM89_008964</name>
</gene>
<dbReference type="OrthoDB" id="8830751at2759"/>
<accession>A0A835HUH2</accession>
<dbReference type="InterPro" id="IPR027417">
    <property type="entry name" value="P-loop_NTPase"/>
</dbReference>
<proteinExistence type="predicted"/>
<organism evidence="1 2">
    <name type="scientific">Coptis chinensis</name>
    <dbReference type="NCBI Taxonomy" id="261450"/>
    <lineage>
        <taxon>Eukaryota</taxon>
        <taxon>Viridiplantae</taxon>
        <taxon>Streptophyta</taxon>
        <taxon>Embryophyta</taxon>
        <taxon>Tracheophyta</taxon>
        <taxon>Spermatophyta</taxon>
        <taxon>Magnoliopsida</taxon>
        <taxon>Ranunculales</taxon>
        <taxon>Ranunculaceae</taxon>
        <taxon>Coptidoideae</taxon>
        <taxon>Coptis</taxon>
    </lineage>
</organism>
<evidence type="ECO:0000313" key="2">
    <source>
        <dbReference type="Proteomes" id="UP000631114"/>
    </source>
</evidence>
<sequence length="114" mass="12633">MSASRFIKCVTVGDGAVGKTWQAMRIFSRSGCLNFTDLRLMCQLFLLGEELRKQIGTAAYIECNSKTQQNVKAVFDRHQGCSSTTKEEGYDDEETRRRLGCSVMNVMCGGGCVT</sequence>
<keyword evidence="2" id="KW-1185">Reference proteome</keyword>
<reference evidence="1 2" key="1">
    <citation type="submission" date="2020-10" db="EMBL/GenBank/DDBJ databases">
        <title>The Coptis chinensis genome and diversification of protoberbering-type alkaloids.</title>
        <authorList>
            <person name="Wang B."/>
            <person name="Shu S."/>
            <person name="Song C."/>
            <person name="Liu Y."/>
        </authorList>
    </citation>
    <scope>NUCLEOTIDE SEQUENCE [LARGE SCALE GENOMIC DNA]</scope>
    <source>
        <strain evidence="1">HL-2020</strain>
        <tissue evidence="1">Leaf</tissue>
    </source>
</reference>
<name>A0A835HUH2_9MAGN</name>
<dbReference type="AlphaFoldDB" id="A0A835HUH2"/>
<dbReference type="Gene3D" id="3.40.50.300">
    <property type="entry name" value="P-loop containing nucleotide triphosphate hydrolases"/>
    <property type="match status" value="1"/>
</dbReference>